<feature type="compositionally biased region" description="Pro residues" evidence="1">
    <location>
        <begin position="68"/>
        <end position="82"/>
    </location>
</feature>
<reference evidence="2 3" key="1">
    <citation type="journal article" date="2018" name="Evol. Lett.">
        <title>Horizontal gene cluster transfer increased hallucinogenic mushroom diversity.</title>
        <authorList>
            <person name="Reynolds H.T."/>
            <person name="Vijayakumar V."/>
            <person name="Gluck-Thaler E."/>
            <person name="Korotkin H.B."/>
            <person name="Matheny P.B."/>
            <person name="Slot J.C."/>
        </authorList>
    </citation>
    <scope>NUCLEOTIDE SEQUENCE [LARGE SCALE GENOMIC DNA]</scope>
    <source>
        <strain evidence="2 3">2631</strain>
    </source>
</reference>
<accession>A0A409XVB4</accession>
<comment type="caution">
    <text evidence="2">The sequence shown here is derived from an EMBL/GenBank/DDBJ whole genome shotgun (WGS) entry which is preliminary data.</text>
</comment>
<evidence type="ECO:0000313" key="2">
    <source>
        <dbReference type="EMBL" id="PPQ94678.1"/>
    </source>
</evidence>
<proteinExistence type="predicted"/>
<name>A0A409XVB4_PSICY</name>
<feature type="region of interest" description="Disordered" evidence="1">
    <location>
        <begin position="1"/>
        <end position="82"/>
    </location>
</feature>
<keyword evidence="3" id="KW-1185">Reference proteome</keyword>
<dbReference type="Proteomes" id="UP000283269">
    <property type="component" value="Unassembled WGS sequence"/>
</dbReference>
<evidence type="ECO:0000313" key="3">
    <source>
        <dbReference type="Proteomes" id="UP000283269"/>
    </source>
</evidence>
<feature type="region of interest" description="Disordered" evidence="1">
    <location>
        <begin position="360"/>
        <end position="386"/>
    </location>
</feature>
<evidence type="ECO:0000256" key="1">
    <source>
        <dbReference type="SAM" id="MobiDB-lite"/>
    </source>
</evidence>
<organism evidence="2 3">
    <name type="scientific">Psilocybe cyanescens</name>
    <dbReference type="NCBI Taxonomy" id="93625"/>
    <lineage>
        <taxon>Eukaryota</taxon>
        <taxon>Fungi</taxon>
        <taxon>Dikarya</taxon>
        <taxon>Basidiomycota</taxon>
        <taxon>Agaricomycotina</taxon>
        <taxon>Agaricomycetes</taxon>
        <taxon>Agaricomycetidae</taxon>
        <taxon>Agaricales</taxon>
        <taxon>Agaricineae</taxon>
        <taxon>Strophariaceae</taxon>
        <taxon>Psilocybe</taxon>
    </lineage>
</organism>
<protein>
    <submittedName>
        <fullName evidence="2">Uncharacterized protein</fullName>
    </submittedName>
</protein>
<gene>
    <name evidence="2" type="ORF">CVT25_009439</name>
</gene>
<dbReference type="InParanoid" id="A0A409XVB4"/>
<dbReference type="AlphaFoldDB" id="A0A409XVB4"/>
<dbReference type="EMBL" id="NHYD01000274">
    <property type="protein sequence ID" value="PPQ94678.1"/>
    <property type="molecule type" value="Genomic_DNA"/>
</dbReference>
<sequence>MSMGLRRMFKRKTTPRVVSPQLDGSPLYINDPSPQVNDPPQVDGPPLQVNVSPQVDGPLPEVNIPPQVDDPPPQVNDPPPHVDVPPLQVDGPPPQANIPLQVDGSLSIIAGIPQGFASHDEPKNILAFRTITQMLFNLSTSNGHQQNKSEAIPQSKNAELLVCNAVATLSVMDREVVAVVAHHGPSAVQVTVALQNDRPNHFSSVNACGDNDKTYQNNASFPIIETVTPTTTRSDEWIKDAVLTNRAVMDDRLPTEDFSDRLFMISRLVNMVDDDDGGIHDRLGLYIIGACHQMMVRRLQNHVSKHYKKTLSKIEPEAIQFDKAKVVNPSNSQSKKDKLFMDGDLPYLLCVPEIIKRRLKGGDKSGKPQGHMRSIPYHVHRHSGGV</sequence>
<dbReference type="STRING" id="93625.A0A409XVB4"/>